<organism evidence="1 2">
    <name type="scientific">Stachybotrys elegans</name>
    <dbReference type="NCBI Taxonomy" id="80388"/>
    <lineage>
        <taxon>Eukaryota</taxon>
        <taxon>Fungi</taxon>
        <taxon>Dikarya</taxon>
        <taxon>Ascomycota</taxon>
        <taxon>Pezizomycotina</taxon>
        <taxon>Sordariomycetes</taxon>
        <taxon>Hypocreomycetidae</taxon>
        <taxon>Hypocreales</taxon>
        <taxon>Stachybotryaceae</taxon>
        <taxon>Stachybotrys</taxon>
    </lineage>
</organism>
<reference evidence="1" key="1">
    <citation type="journal article" date="2021" name="Nat. Commun.">
        <title>Genetic determinants of endophytism in the Arabidopsis root mycobiome.</title>
        <authorList>
            <person name="Mesny F."/>
            <person name="Miyauchi S."/>
            <person name="Thiergart T."/>
            <person name="Pickel B."/>
            <person name="Atanasova L."/>
            <person name="Karlsson M."/>
            <person name="Huettel B."/>
            <person name="Barry K.W."/>
            <person name="Haridas S."/>
            <person name="Chen C."/>
            <person name="Bauer D."/>
            <person name="Andreopoulos W."/>
            <person name="Pangilinan J."/>
            <person name="LaButti K."/>
            <person name="Riley R."/>
            <person name="Lipzen A."/>
            <person name="Clum A."/>
            <person name="Drula E."/>
            <person name="Henrissat B."/>
            <person name="Kohler A."/>
            <person name="Grigoriev I.V."/>
            <person name="Martin F.M."/>
            <person name="Hacquard S."/>
        </authorList>
    </citation>
    <scope>NUCLEOTIDE SEQUENCE</scope>
    <source>
        <strain evidence="1">MPI-CAGE-CH-0235</strain>
    </source>
</reference>
<evidence type="ECO:0000313" key="2">
    <source>
        <dbReference type="Proteomes" id="UP000813444"/>
    </source>
</evidence>
<gene>
    <name evidence="1" type="ORF">B0I35DRAFT_365046</name>
</gene>
<comment type="caution">
    <text evidence="1">The sequence shown here is derived from an EMBL/GenBank/DDBJ whole genome shotgun (WGS) entry which is preliminary data.</text>
</comment>
<dbReference type="OrthoDB" id="10485476at2759"/>
<proteinExistence type="predicted"/>
<dbReference type="Proteomes" id="UP000813444">
    <property type="component" value="Unassembled WGS sequence"/>
</dbReference>
<evidence type="ECO:0000313" key="1">
    <source>
        <dbReference type="EMBL" id="KAH7303381.1"/>
    </source>
</evidence>
<keyword evidence="2" id="KW-1185">Reference proteome</keyword>
<protein>
    <submittedName>
        <fullName evidence="1">Uncharacterized protein</fullName>
    </submittedName>
</protein>
<dbReference type="AlphaFoldDB" id="A0A8K0SCZ0"/>
<dbReference type="EMBL" id="JAGPNK010000035">
    <property type="protein sequence ID" value="KAH7303381.1"/>
    <property type="molecule type" value="Genomic_DNA"/>
</dbReference>
<name>A0A8K0SCZ0_9HYPO</name>
<accession>A0A8K0SCZ0</accession>
<sequence length="549" mass="62938">MAFFTSPSCPFHHPLCWTPCRIFSCLLSPVYKVSPSPCRYICTNSSYPCHTARAIKPFFISRILSYSKSAAGMSFKLDVRYPKEGGDISWPPKHMDALSITKSCVIDPEPGKHGWWAVLHRESSKPGIENREALQHVANQGHILFKALQVTPEQWAMAIEKSQLRAKEKEEEIEATWSDFTNKFELPVDVKQWRPKLLELFYLLVEKHSYAEADKEWFDNLDSKISKLRLVVLELQPSLSLDSLDELESVIQERIRLVNEGYENPFTSLYQILGSKATKFMDFEKSLSALRPMITTAPTQAPGGRGLNVHYGITLCADVVSRFLMDGRVYVGVITPKDDKAWAKIPRGKFEYKVTLDKEYGLAQTAESVSDTAFDQFVQQSGAHSPKFELTSDHQQLLNSVDSDWRKTLEQQGYTFYENGIDMTGIRSQETMDELDEMINHSLRLVFGRRFVPDVCTTKNAGYITDLFEIVIDTNKSVSLPFLTLCGGDDAERFLFRPIDEVQMNPRHESIFVEYKERLEQDSRSRCGDVAKSILRKMKQWMRTLVWEI</sequence>